<dbReference type="Proteomes" id="UP000283509">
    <property type="component" value="Unassembled WGS sequence"/>
</dbReference>
<dbReference type="GO" id="GO:0005737">
    <property type="term" value="C:cytoplasm"/>
    <property type="evidence" value="ECO:0007669"/>
    <property type="project" value="UniProtKB-SubCell"/>
</dbReference>
<dbReference type="InterPro" id="IPR008854">
    <property type="entry name" value="TPMT"/>
</dbReference>
<evidence type="ECO:0000313" key="9">
    <source>
        <dbReference type="EMBL" id="ROT77365.1"/>
    </source>
</evidence>
<evidence type="ECO:0000313" key="10">
    <source>
        <dbReference type="Proteomes" id="UP000283509"/>
    </source>
</evidence>
<evidence type="ECO:0000256" key="8">
    <source>
        <dbReference type="ARBA" id="ARBA00022691"/>
    </source>
</evidence>
<reference evidence="9 10" key="2">
    <citation type="submission" date="2019-01" db="EMBL/GenBank/DDBJ databases">
        <title>The decoding of complex shrimp genome reveals the adaptation for benthos swimmer, frequently molting mechanism and breeding impact on genome.</title>
        <authorList>
            <person name="Sun Y."/>
            <person name="Gao Y."/>
            <person name="Yu Y."/>
        </authorList>
    </citation>
    <scope>NUCLEOTIDE SEQUENCE [LARGE SCALE GENOMIC DNA]</scope>
    <source>
        <tissue evidence="9">Muscle</tissue>
    </source>
</reference>
<comment type="similarity">
    <text evidence="3">Belongs to the class I-like SAM-binding methyltransferase superfamily. TPMT family.</text>
</comment>
<accession>A0A3R7QTB1</accession>
<keyword evidence="5" id="KW-0963">Cytoplasm</keyword>
<dbReference type="SUPFAM" id="SSF53335">
    <property type="entry name" value="S-adenosyl-L-methionine-dependent methyltransferases"/>
    <property type="match status" value="1"/>
</dbReference>
<keyword evidence="8" id="KW-0949">S-adenosyl-L-methionine</keyword>
<name>A0A3R7QTB1_PENVA</name>
<dbReference type="InterPro" id="IPR025835">
    <property type="entry name" value="Thiopurine_S-MeTrfase"/>
</dbReference>
<protein>
    <recommendedName>
        <fullName evidence="4">thiopurine S-methyltransferase</fullName>
        <ecNumber evidence="4">2.1.1.67</ecNumber>
    </recommendedName>
</protein>
<dbReference type="PIRSF" id="PIRSF023956">
    <property type="entry name" value="Thiopurine_S-methyltransferase"/>
    <property type="match status" value="1"/>
</dbReference>
<dbReference type="EC" id="2.1.1.67" evidence="4"/>
<organism evidence="9 10">
    <name type="scientific">Penaeus vannamei</name>
    <name type="common">Whiteleg shrimp</name>
    <name type="synonym">Litopenaeus vannamei</name>
    <dbReference type="NCBI Taxonomy" id="6689"/>
    <lineage>
        <taxon>Eukaryota</taxon>
        <taxon>Metazoa</taxon>
        <taxon>Ecdysozoa</taxon>
        <taxon>Arthropoda</taxon>
        <taxon>Crustacea</taxon>
        <taxon>Multicrustacea</taxon>
        <taxon>Malacostraca</taxon>
        <taxon>Eumalacostraca</taxon>
        <taxon>Eucarida</taxon>
        <taxon>Decapoda</taxon>
        <taxon>Dendrobranchiata</taxon>
        <taxon>Penaeoidea</taxon>
        <taxon>Penaeidae</taxon>
        <taxon>Penaeus</taxon>
    </lineage>
</organism>
<dbReference type="AlphaFoldDB" id="A0A3R7QTB1"/>
<comment type="subcellular location">
    <subcellularLocation>
        <location evidence="2">Cytoplasm</location>
    </subcellularLocation>
</comment>
<proteinExistence type="inferred from homology"/>
<evidence type="ECO:0000256" key="3">
    <source>
        <dbReference type="ARBA" id="ARBA00008145"/>
    </source>
</evidence>
<dbReference type="InterPro" id="IPR029063">
    <property type="entry name" value="SAM-dependent_MTases_sf"/>
</dbReference>
<comment type="caution">
    <text evidence="9">The sequence shown here is derived from an EMBL/GenBank/DDBJ whole genome shotgun (WGS) entry which is preliminary data.</text>
</comment>
<dbReference type="GO" id="GO:0008119">
    <property type="term" value="F:thiopurine S-methyltransferase activity"/>
    <property type="evidence" value="ECO:0007669"/>
    <property type="project" value="UniProtKB-EC"/>
</dbReference>
<dbReference type="GO" id="GO:0032259">
    <property type="term" value="P:methylation"/>
    <property type="evidence" value="ECO:0007669"/>
    <property type="project" value="UniProtKB-KW"/>
</dbReference>
<keyword evidence="6" id="KW-0489">Methyltransferase</keyword>
<evidence type="ECO:0000256" key="5">
    <source>
        <dbReference type="ARBA" id="ARBA00022490"/>
    </source>
</evidence>
<evidence type="ECO:0000256" key="4">
    <source>
        <dbReference type="ARBA" id="ARBA00011905"/>
    </source>
</evidence>
<dbReference type="EMBL" id="QCYY01001532">
    <property type="protein sequence ID" value="ROT77365.1"/>
    <property type="molecule type" value="Genomic_DNA"/>
</dbReference>
<evidence type="ECO:0000256" key="1">
    <source>
        <dbReference type="ARBA" id="ARBA00000903"/>
    </source>
</evidence>
<dbReference type="FunFam" id="3.40.50.150:FF:000101">
    <property type="entry name" value="Thiopurine S-methyltransferase"/>
    <property type="match status" value="1"/>
</dbReference>
<dbReference type="PROSITE" id="PS51585">
    <property type="entry name" value="SAM_MT_TPMT"/>
    <property type="match status" value="1"/>
</dbReference>
<comment type="catalytic activity">
    <reaction evidence="1">
        <text>S-adenosyl-L-methionine + a thiopurine = S-adenosyl-L-homocysteine + a thiopurine S-methylether.</text>
        <dbReference type="EC" id="2.1.1.67"/>
    </reaction>
</comment>
<dbReference type="Gene3D" id="3.40.50.150">
    <property type="entry name" value="Vaccinia Virus protein VP39"/>
    <property type="match status" value="1"/>
</dbReference>
<evidence type="ECO:0000256" key="7">
    <source>
        <dbReference type="ARBA" id="ARBA00022679"/>
    </source>
</evidence>
<keyword evidence="10" id="KW-1185">Reference proteome</keyword>
<evidence type="ECO:0000256" key="6">
    <source>
        <dbReference type="ARBA" id="ARBA00022603"/>
    </source>
</evidence>
<dbReference type="Pfam" id="PF05724">
    <property type="entry name" value="TPMT"/>
    <property type="match status" value="1"/>
</dbReference>
<gene>
    <name evidence="9" type="ORF">C7M84_003980</name>
</gene>
<dbReference type="OrthoDB" id="276151at2759"/>
<keyword evidence="7" id="KW-0808">Transferase</keyword>
<reference evidence="9 10" key="1">
    <citation type="submission" date="2018-04" db="EMBL/GenBank/DDBJ databases">
        <authorList>
            <person name="Zhang X."/>
            <person name="Yuan J."/>
            <person name="Li F."/>
            <person name="Xiang J."/>
        </authorList>
    </citation>
    <scope>NUCLEOTIDE SEQUENCE [LARGE SCALE GENOMIC DNA]</scope>
    <source>
        <tissue evidence="9">Muscle</tissue>
    </source>
</reference>
<dbReference type="PANTHER" id="PTHR10259:SF11">
    <property type="entry name" value="THIOPURINE S-METHYLTRANSFERASE"/>
    <property type="match status" value="1"/>
</dbReference>
<dbReference type="STRING" id="6689.A0A3R7QTB1"/>
<evidence type="ECO:0000256" key="2">
    <source>
        <dbReference type="ARBA" id="ARBA00004496"/>
    </source>
</evidence>
<sequence>MSSDERVKYWDSAWSEGRSHWHANDINFALEGYGRLLLPGPHRRVLVPLCGKTVDMKWFYDNGHSVVGIEGVEMPVKDFYEENGIPYTTEELSWGKLYSSSDRRLQLYCCDLFEAKPEELGKFDAVWDRGSLVAIYEEDREKYSQFIKSVLAPDFRYLVNLVQYKANELFSGPPRNIPNELVLQLFGDVCEMNVLETVKWDKEDGPMYEYGRQEVVVLLTPKK</sequence>
<dbReference type="PANTHER" id="PTHR10259">
    <property type="entry name" value="THIOPURINE S-METHYLTRANSFERASE"/>
    <property type="match status" value="1"/>
</dbReference>